<dbReference type="InterPro" id="IPR003416">
    <property type="entry name" value="MgtC/SapB/SrpB/YhiD_fam"/>
</dbReference>
<feature type="transmembrane region" description="Helical" evidence="7">
    <location>
        <begin position="106"/>
        <end position="125"/>
    </location>
</feature>
<dbReference type="GO" id="GO:0005886">
    <property type="term" value="C:plasma membrane"/>
    <property type="evidence" value="ECO:0007669"/>
    <property type="project" value="UniProtKB-SubCell"/>
</dbReference>
<evidence type="ECO:0000256" key="6">
    <source>
        <dbReference type="ARBA" id="ARBA00023136"/>
    </source>
</evidence>
<dbReference type="RefSeq" id="WP_281835430.1">
    <property type="nucleotide sequence ID" value="NZ_BSDY01000007.1"/>
</dbReference>
<comment type="caution">
    <text evidence="9">The sequence shown here is derived from an EMBL/GenBank/DDBJ whole genome shotgun (WGS) entry which is preliminary data.</text>
</comment>
<dbReference type="Proteomes" id="UP001144471">
    <property type="component" value="Unassembled WGS sequence"/>
</dbReference>
<feature type="domain" description="MgtC/SapB/SrpB/YhiD N-terminal" evidence="8">
    <location>
        <begin position="16"/>
        <end position="144"/>
    </location>
</feature>
<dbReference type="EMBL" id="BSDY01000007">
    <property type="protein sequence ID" value="GLI56343.1"/>
    <property type="molecule type" value="Genomic_DNA"/>
</dbReference>
<evidence type="ECO:0000256" key="2">
    <source>
        <dbReference type="ARBA" id="ARBA00009298"/>
    </source>
</evidence>
<evidence type="ECO:0000256" key="1">
    <source>
        <dbReference type="ARBA" id="ARBA00004651"/>
    </source>
</evidence>
<feature type="transmembrane region" description="Helical" evidence="7">
    <location>
        <begin position="76"/>
        <end position="94"/>
    </location>
</feature>
<proteinExistence type="inferred from homology"/>
<evidence type="ECO:0000256" key="5">
    <source>
        <dbReference type="ARBA" id="ARBA00022989"/>
    </source>
</evidence>
<evidence type="ECO:0000313" key="10">
    <source>
        <dbReference type="Proteomes" id="UP001144471"/>
    </source>
</evidence>
<name>A0A9W6LN89_9FUSO</name>
<dbReference type="AlphaFoldDB" id="A0A9W6LN89"/>
<evidence type="ECO:0000256" key="4">
    <source>
        <dbReference type="ARBA" id="ARBA00022692"/>
    </source>
</evidence>
<comment type="subcellular location">
    <subcellularLocation>
        <location evidence="1">Cell membrane</location>
        <topology evidence="1">Multi-pass membrane protein</topology>
    </subcellularLocation>
</comment>
<evidence type="ECO:0000259" key="8">
    <source>
        <dbReference type="Pfam" id="PF02308"/>
    </source>
</evidence>
<keyword evidence="4 7" id="KW-0812">Transmembrane</keyword>
<dbReference type="PANTHER" id="PTHR33778">
    <property type="entry name" value="PROTEIN MGTC"/>
    <property type="match status" value="1"/>
</dbReference>
<keyword evidence="5 7" id="KW-1133">Transmembrane helix</keyword>
<sequence>MEHFIIDNREIFLRVVTALLAGGVIGFERERKGKPAGFVTNVLVCVGAASIAIIQSLIVRDTLIYDYPVKSDPARLIAQVVSGIGFLGAGAILHEKGSVKGITTAATIWVVAAIGIAFGMGYYLLGSIVTVTVYFSIMILKKIELYFLTNKVRRNFYIEYCNPSTFEEKLELFLINKAVRIRKLNRLEEFDRDDGSVRRSTVELIIPRYMDTSELTREISLLDEVSKFKRVGTPKTNQFE</sequence>
<evidence type="ECO:0000256" key="3">
    <source>
        <dbReference type="ARBA" id="ARBA00022475"/>
    </source>
</evidence>
<keyword evidence="6 7" id="KW-0472">Membrane</keyword>
<keyword evidence="3" id="KW-1003">Cell membrane</keyword>
<protein>
    <submittedName>
        <fullName evidence="9">Magnesium transporter MgtC</fullName>
    </submittedName>
</protein>
<feature type="transmembrane region" description="Helical" evidence="7">
    <location>
        <begin position="36"/>
        <end position="56"/>
    </location>
</feature>
<comment type="similarity">
    <text evidence="2">Belongs to the MgtC/SapB family.</text>
</comment>
<dbReference type="PANTHER" id="PTHR33778:SF1">
    <property type="entry name" value="MAGNESIUM TRANSPORTER YHID-RELATED"/>
    <property type="match status" value="1"/>
</dbReference>
<organism evidence="9 10">
    <name type="scientific">Propionigenium maris DSM 9537</name>
    <dbReference type="NCBI Taxonomy" id="1123000"/>
    <lineage>
        <taxon>Bacteria</taxon>
        <taxon>Fusobacteriati</taxon>
        <taxon>Fusobacteriota</taxon>
        <taxon>Fusobacteriia</taxon>
        <taxon>Fusobacteriales</taxon>
        <taxon>Fusobacteriaceae</taxon>
        <taxon>Propionigenium</taxon>
    </lineage>
</organism>
<accession>A0A9W6LN89</accession>
<evidence type="ECO:0000256" key="7">
    <source>
        <dbReference type="SAM" id="Phobius"/>
    </source>
</evidence>
<reference evidence="9" key="1">
    <citation type="submission" date="2022-12" db="EMBL/GenBank/DDBJ databases">
        <title>Reference genome sequencing for broad-spectrum identification of bacterial and archaeal isolates by mass spectrometry.</title>
        <authorList>
            <person name="Sekiguchi Y."/>
            <person name="Tourlousse D.M."/>
        </authorList>
    </citation>
    <scope>NUCLEOTIDE SEQUENCE</scope>
    <source>
        <strain evidence="9">10succ1</strain>
    </source>
</reference>
<dbReference type="PRINTS" id="PR01837">
    <property type="entry name" value="MGTCSAPBPROT"/>
</dbReference>
<dbReference type="InterPro" id="IPR049177">
    <property type="entry name" value="MgtC_SapB_SrpB_YhiD_N"/>
</dbReference>
<keyword evidence="10" id="KW-1185">Reference proteome</keyword>
<evidence type="ECO:0000313" key="9">
    <source>
        <dbReference type="EMBL" id="GLI56343.1"/>
    </source>
</evidence>
<gene>
    <name evidence="9" type="primary">mgtC</name>
    <name evidence="9" type="ORF">PM10SUCC1_18570</name>
</gene>
<dbReference type="Pfam" id="PF02308">
    <property type="entry name" value="MgtC"/>
    <property type="match status" value="1"/>
</dbReference>